<gene>
    <name evidence="8" type="ORF">CDO52_21690</name>
</gene>
<dbReference type="PROSITE" id="PS00108">
    <property type="entry name" value="PROTEIN_KINASE_ST"/>
    <property type="match status" value="1"/>
</dbReference>
<evidence type="ECO:0000256" key="1">
    <source>
        <dbReference type="ARBA" id="ARBA00022679"/>
    </source>
</evidence>
<dbReference type="Gene3D" id="3.30.200.20">
    <property type="entry name" value="Phosphorylase Kinase, domain 1"/>
    <property type="match status" value="1"/>
</dbReference>
<keyword evidence="4" id="KW-0067">ATP-binding</keyword>
<dbReference type="EMBL" id="CP022753">
    <property type="protein sequence ID" value="ASU85060.1"/>
    <property type="molecule type" value="Genomic_DNA"/>
</dbReference>
<keyword evidence="6" id="KW-0472">Membrane</keyword>
<keyword evidence="1" id="KW-0808">Transferase</keyword>
<dbReference type="PANTHER" id="PTHR43289:SF34">
    <property type="entry name" value="SERINE_THREONINE-PROTEIN KINASE YBDM-RELATED"/>
    <property type="match status" value="1"/>
</dbReference>
<keyword evidence="8" id="KW-0723">Serine/threonine-protein kinase</keyword>
<dbReference type="GO" id="GO:0004674">
    <property type="term" value="F:protein serine/threonine kinase activity"/>
    <property type="evidence" value="ECO:0007669"/>
    <property type="project" value="UniProtKB-KW"/>
</dbReference>
<dbReference type="PANTHER" id="PTHR43289">
    <property type="entry name" value="MITOGEN-ACTIVATED PROTEIN KINASE KINASE KINASE 20-RELATED"/>
    <property type="match status" value="1"/>
</dbReference>
<evidence type="ECO:0000259" key="7">
    <source>
        <dbReference type="PROSITE" id="PS50011"/>
    </source>
</evidence>
<evidence type="ECO:0000313" key="8">
    <source>
        <dbReference type="EMBL" id="ASU85060.1"/>
    </source>
</evidence>
<keyword evidence="2" id="KW-0547">Nucleotide-binding</keyword>
<dbReference type="InterPro" id="IPR011009">
    <property type="entry name" value="Kinase-like_dom_sf"/>
</dbReference>
<evidence type="ECO:0000256" key="6">
    <source>
        <dbReference type="SAM" id="Phobius"/>
    </source>
</evidence>
<evidence type="ECO:0000256" key="3">
    <source>
        <dbReference type="ARBA" id="ARBA00022777"/>
    </source>
</evidence>
<dbReference type="PROSITE" id="PS50011">
    <property type="entry name" value="PROTEIN_KINASE_DOM"/>
    <property type="match status" value="1"/>
</dbReference>
<evidence type="ECO:0000313" key="9">
    <source>
        <dbReference type="Proteomes" id="UP000215005"/>
    </source>
</evidence>
<dbReference type="KEGG" id="ngv:CDO52_21690"/>
<reference evidence="8 9" key="1">
    <citation type="submission" date="2017-08" db="EMBL/GenBank/DDBJ databases">
        <title>The complete genome sequence of Nocardiopsis gilva YIM 90087.</title>
        <authorList>
            <person name="Yin M."/>
            <person name="Tang S."/>
        </authorList>
    </citation>
    <scope>NUCLEOTIDE SEQUENCE [LARGE SCALE GENOMIC DNA]</scope>
    <source>
        <strain evidence="8 9">YIM 90087</strain>
    </source>
</reference>
<dbReference type="SMART" id="SM00220">
    <property type="entry name" value="S_TKc"/>
    <property type="match status" value="1"/>
</dbReference>
<organism evidence="8 9">
    <name type="scientific">Nocardiopsis gilva YIM 90087</name>
    <dbReference type="NCBI Taxonomy" id="1235441"/>
    <lineage>
        <taxon>Bacteria</taxon>
        <taxon>Bacillati</taxon>
        <taxon>Actinomycetota</taxon>
        <taxon>Actinomycetes</taxon>
        <taxon>Streptosporangiales</taxon>
        <taxon>Nocardiopsidaceae</taxon>
        <taxon>Nocardiopsis</taxon>
    </lineage>
</organism>
<dbReference type="Gene3D" id="1.10.510.10">
    <property type="entry name" value="Transferase(Phosphotransferase) domain 1"/>
    <property type="match status" value="1"/>
</dbReference>
<keyword evidence="3 8" id="KW-0418">Kinase</keyword>
<dbReference type="Proteomes" id="UP000215005">
    <property type="component" value="Chromosome"/>
</dbReference>
<evidence type="ECO:0000256" key="5">
    <source>
        <dbReference type="SAM" id="MobiDB-lite"/>
    </source>
</evidence>
<dbReference type="SUPFAM" id="SSF56112">
    <property type="entry name" value="Protein kinase-like (PK-like)"/>
    <property type="match status" value="1"/>
</dbReference>
<feature type="region of interest" description="Disordered" evidence="5">
    <location>
        <begin position="329"/>
        <end position="362"/>
    </location>
</feature>
<dbReference type="OrthoDB" id="4061614at2"/>
<name>A0A223SAA0_9ACTN</name>
<evidence type="ECO:0000256" key="4">
    <source>
        <dbReference type="ARBA" id="ARBA00022840"/>
    </source>
</evidence>
<accession>A0A223SAA0</accession>
<feature type="transmembrane region" description="Helical" evidence="6">
    <location>
        <begin position="294"/>
        <end position="316"/>
    </location>
</feature>
<proteinExistence type="predicted"/>
<sequence length="585" mass="62555">MGVVYAGLNEAGEHVAVKVIRGEFDADPEFRSRFDREIALMRRVKATCIAPVLDADIRAEQPWYASPFLSGPTLQAHVTQHGPLDVAQVIALALGLAEAISAIHAAGVIHRDLKPANVILAPDGPKVLDFGIARAVDESAITRTGGLVGSPGWIAPEAYQGTVGPSLDIFAWGALVAFAASGRRPFGQGDINTLTYRVLNEEPDIAGLPSGLAEVVGRALCKDPAQRLDATELFQRLAGLAVETTLVDASRVQDSTTIVTQALHQGWHEIENSGTLDWGPALREASRRRLRTRLLFGGAVGLALLITIALGAAAGISYRATGSPLPGWTSGGTEINGDPSADTGNTGEGGGGDPYTESAAYTPDPEADRKLIAAAGCEGCDGDVHVLPGMVYRGKDPVRLVLTNVEVESHMGAGRMVALYMVRNSDDKVIAHNMTGSATGRVLPDQIDFDELWAVDEAGFFILLTEQEGQPGNQTIVTMNVDDLGSIKQFGTHGIRAVGLDRLQAEDMDDDGGFEIRTDLGTTTDTFEIVPGNVHHFYKYYDGDGQWWPWMCTEKLDGKPSADDLLNMYDPKCTQVGQGEVPWNY</sequence>
<dbReference type="AlphaFoldDB" id="A0A223SAA0"/>
<dbReference type="CDD" id="cd14014">
    <property type="entry name" value="STKc_PknB_like"/>
    <property type="match status" value="1"/>
</dbReference>
<keyword evidence="9" id="KW-1185">Reference proteome</keyword>
<evidence type="ECO:0000256" key="2">
    <source>
        <dbReference type="ARBA" id="ARBA00022741"/>
    </source>
</evidence>
<keyword evidence="6" id="KW-0812">Transmembrane</keyword>
<dbReference type="Pfam" id="PF00069">
    <property type="entry name" value="Pkinase"/>
    <property type="match status" value="1"/>
</dbReference>
<feature type="domain" description="Protein kinase" evidence="7">
    <location>
        <begin position="1"/>
        <end position="246"/>
    </location>
</feature>
<protein>
    <submittedName>
        <fullName evidence="8">Serine/threonine protein kinase</fullName>
    </submittedName>
</protein>
<dbReference type="InterPro" id="IPR000719">
    <property type="entry name" value="Prot_kinase_dom"/>
</dbReference>
<dbReference type="GO" id="GO:0005524">
    <property type="term" value="F:ATP binding"/>
    <property type="evidence" value="ECO:0007669"/>
    <property type="project" value="UniProtKB-KW"/>
</dbReference>
<keyword evidence="6" id="KW-1133">Transmembrane helix</keyword>
<dbReference type="InterPro" id="IPR008271">
    <property type="entry name" value="Ser/Thr_kinase_AS"/>
</dbReference>